<protein>
    <submittedName>
        <fullName evidence="3">Uncharacterized protein</fullName>
    </submittedName>
</protein>
<dbReference type="Proteomes" id="UP000046395">
    <property type="component" value="Unassembled WGS sequence"/>
</dbReference>
<sequence length="277" mass="32525">MIVIMDMFNFLWFFILVHLSSSNDESAIMDDTRPVPFEISSVRMRQWQVDVRNYVGTPWRAPCYWDACDQPFSNFNFNPKFNEIDGTIDRRRAKTKCGRTGYSGRGVLPRWGPNHLVRLLFFWKMRGQIFTIWRKGKNRFFEGFADDVNNGYPKLIKKLLSESLFRANVSAAKINEMLSRSQKTLIKLASGTMPHKWNTDNAWVEYHYNVLPCHKNERLCLTFLSDQEANYKCAVEKSLSSLMDVMVSMKEVEKNMIFDNQYSTFCKAIWNRLKRAG</sequence>
<proteinExistence type="predicted"/>
<name>A0A5S6Q2Q2_TRIMR</name>
<evidence type="ECO:0000256" key="1">
    <source>
        <dbReference type="SAM" id="SignalP"/>
    </source>
</evidence>
<evidence type="ECO:0000313" key="2">
    <source>
        <dbReference type="Proteomes" id="UP000046395"/>
    </source>
</evidence>
<reference evidence="3" key="1">
    <citation type="submission" date="2019-12" db="UniProtKB">
        <authorList>
            <consortium name="WormBaseParasite"/>
        </authorList>
    </citation>
    <scope>IDENTIFICATION</scope>
</reference>
<keyword evidence="1" id="KW-0732">Signal</keyword>
<organism evidence="2 3">
    <name type="scientific">Trichuris muris</name>
    <name type="common">Mouse whipworm</name>
    <dbReference type="NCBI Taxonomy" id="70415"/>
    <lineage>
        <taxon>Eukaryota</taxon>
        <taxon>Metazoa</taxon>
        <taxon>Ecdysozoa</taxon>
        <taxon>Nematoda</taxon>
        <taxon>Enoplea</taxon>
        <taxon>Dorylaimia</taxon>
        <taxon>Trichinellida</taxon>
        <taxon>Trichuridae</taxon>
        <taxon>Trichuris</taxon>
    </lineage>
</organism>
<dbReference type="WBParaSite" id="TMUE_0000001242.1">
    <property type="protein sequence ID" value="TMUE_0000001242.1"/>
    <property type="gene ID" value="WBGene00297146"/>
</dbReference>
<keyword evidence="2" id="KW-1185">Reference proteome</keyword>
<accession>A0A5S6Q2Q2</accession>
<feature type="signal peptide" evidence="1">
    <location>
        <begin position="1"/>
        <end position="22"/>
    </location>
</feature>
<dbReference type="AlphaFoldDB" id="A0A5S6Q2Q2"/>
<feature type="chain" id="PRO_5024298195" evidence="1">
    <location>
        <begin position="23"/>
        <end position="277"/>
    </location>
</feature>
<evidence type="ECO:0000313" key="3">
    <source>
        <dbReference type="WBParaSite" id="TMUE_0000001242.1"/>
    </source>
</evidence>